<evidence type="ECO:0000313" key="9">
    <source>
        <dbReference type="EMBL" id="TCD71911.1"/>
    </source>
</evidence>
<dbReference type="PANTHER" id="PTHR23514">
    <property type="entry name" value="BYPASS OF STOP CODON PROTEIN 6"/>
    <property type="match status" value="1"/>
</dbReference>
<feature type="transmembrane region" description="Helical" evidence="7">
    <location>
        <begin position="342"/>
        <end position="361"/>
    </location>
</feature>
<keyword evidence="5 7" id="KW-1133">Transmembrane helix</keyword>
<dbReference type="Proteomes" id="UP000292702">
    <property type="component" value="Unassembled WGS sequence"/>
</dbReference>
<feature type="transmembrane region" description="Helical" evidence="7">
    <location>
        <begin position="474"/>
        <end position="490"/>
    </location>
</feature>
<feature type="transmembrane region" description="Helical" evidence="7">
    <location>
        <begin position="250"/>
        <end position="270"/>
    </location>
</feature>
<dbReference type="GO" id="GO:0016020">
    <property type="term" value="C:membrane"/>
    <property type="evidence" value="ECO:0007669"/>
    <property type="project" value="TreeGrafter"/>
</dbReference>
<evidence type="ECO:0000256" key="7">
    <source>
        <dbReference type="SAM" id="Phobius"/>
    </source>
</evidence>
<feature type="transmembrane region" description="Helical" evidence="7">
    <location>
        <begin position="427"/>
        <end position="454"/>
    </location>
</feature>
<dbReference type="SUPFAM" id="SSF103473">
    <property type="entry name" value="MFS general substrate transporter"/>
    <property type="match status" value="1"/>
</dbReference>
<evidence type="ECO:0000256" key="1">
    <source>
        <dbReference type="ARBA" id="ARBA00004127"/>
    </source>
</evidence>
<dbReference type="InterPro" id="IPR036259">
    <property type="entry name" value="MFS_trans_sf"/>
</dbReference>
<feature type="transmembrane region" description="Helical" evidence="7">
    <location>
        <begin position="94"/>
        <end position="111"/>
    </location>
</feature>
<dbReference type="PROSITE" id="PS50850">
    <property type="entry name" value="MFS"/>
    <property type="match status" value="1"/>
</dbReference>
<accession>A0A4R0RSR2</accession>
<name>A0A4R0RSR2_9APHY</name>
<evidence type="ECO:0000256" key="4">
    <source>
        <dbReference type="ARBA" id="ARBA00022692"/>
    </source>
</evidence>
<evidence type="ECO:0000256" key="6">
    <source>
        <dbReference type="ARBA" id="ARBA00023136"/>
    </source>
</evidence>
<feature type="transmembrane region" description="Helical" evidence="7">
    <location>
        <begin position="223"/>
        <end position="244"/>
    </location>
</feature>
<dbReference type="AlphaFoldDB" id="A0A4R0RSR2"/>
<evidence type="ECO:0000256" key="3">
    <source>
        <dbReference type="ARBA" id="ARBA00022448"/>
    </source>
</evidence>
<dbReference type="Gene3D" id="1.20.1250.20">
    <property type="entry name" value="MFS general substrate transporter like domains"/>
    <property type="match status" value="2"/>
</dbReference>
<feature type="transmembrane region" description="Helical" evidence="7">
    <location>
        <begin position="307"/>
        <end position="330"/>
    </location>
</feature>
<feature type="transmembrane region" description="Helical" evidence="7">
    <location>
        <begin position="397"/>
        <end position="415"/>
    </location>
</feature>
<comment type="similarity">
    <text evidence="2">Belongs to the major facilitator superfamily.</text>
</comment>
<sequence length="498" mass="52718">MSATVVISQQGETHTLPTLSFRPQPPLNASRLSLNTIAVQDDDADQGSPGPATPPGQNYNVETIEMAELGPRTSSSSGPPPVVFPAASTKTRRTATIQFVALCWTLFLAGWNDGSTGPLLPRMRDAYHIGFGLVSLIFVFNCLGCITGAAANVYLTDRYGFGKVMVIGATAQVASFAINSPAPPYPVLVLGYAINGFGIAIQDAGANGYVASLKSNASVKMGLLHAVYGAGAFAAPLVSTQFASMSHWSLHYLTSLGVAVINLVALIAVFRFKRQEECLIEIGQPPVETSTTASGQNLYKEIFKLKALHLFGFFVLTYVGVEVTIGGWIVEYAMDVRGGGLSSGYISSGFFGGLMLGRVSLLWVNKLVGERRVIYVYVLLAIVLELVIWLVPSLIGGAVAVSFVGVVLGPIYPIVMNHSARVLPPRLLTGAIGWIAGFGQAGSAFLPFLTGTLASSKGIQSLQPLTVANGLGDPRLVAMMGVMLVLWIFVPSSSRRDD</sequence>
<reference evidence="9 10" key="1">
    <citation type="submission" date="2018-11" db="EMBL/GenBank/DDBJ databases">
        <title>Genome assembly of Steccherinum ochraceum LE-BIN_3174, the white-rot fungus of the Steccherinaceae family (The Residual Polyporoid clade, Polyporales, Basidiomycota).</title>
        <authorList>
            <person name="Fedorova T.V."/>
            <person name="Glazunova O.A."/>
            <person name="Landesman E.O."/>
            <person name="Moiseenko K.V."/>
            <person name="Psurtseva N.V."/>
            <person name="Savinova O.S."/>
            <person name="Shakhova N.V."/>
            <person name="Tyazhelova T.V."/>
            <person name="Vasina D.V."/>
        </authorList>
    </citation>
    <scope>NUCLEOTIDE SEQUENCE [LARGE SCALE GENOMIC DNA]</scope>
    <source>
        <strain evidence="9 10">LE-BIN_3174</strain>
    </source>
</reference>
<keyword evidence="4 7" id="KW-0812">Transmembrane</keyword>
<dbReference type="EMBL" id="RWJN01000001">
    <property type="protein sequence ID" value="TCD71911.1"/>
    <property type="molecule type" value="Genomic_DNA"/>
</dbReference>
<dbReference type="InterPro" id="IPR051788">
    <property type="entry name" value="MFS_Transporter"/>
</dbReference>
<dbReference type="OrthoDB" id="413079at2759"/>
<organism evidence="9 10">
    <name type="scientific">Steccherinum ochraceum</name>
    <dbReference type="NCBI Taxonomy" id="92696"/>
    <lineage>
        <taxon>Eukaryota</taxon>
        <taxon>Fungi</taxon>
        <taxon>Dikarya</taxon>
        <taxon>Basidiomycota</taxon>
        <taxon>Agaricomycotina</taxon>
        <taxon>Agaricomycetes</taxon>
        <taxon>Polyporales</taxon>
        <taxon>Steccherinaceae</taxon>
        <taxon>Steccherinum</taxon>
    </lineage>
</organism>
<dbReference type="InterPro" id="IPR020846">
    <property type="entry name" value="MFS_dom"/>
</dbReference>
<protein>
    <recommendedName>
        <fullName evidence="8">Major facilitator superfamily (MFS) profile domain-containing protein</fullName>
    </recommendedName>
</protein>
<dbReference type="PANTHER" id="PTHR23514:SF3">
    <property type="entry name" value="BYPASS OF STOP CODON PROTEIN 6"/>
    <property type="match status" value="1"/>
</dbReference>
<keyword evidence="6 7" id="KW-0472">Membrane</keyword>
<evidence type="ECO:0000259" key="8">
    <source>
        <dbReference type="PROSITE" id="PS50850"/>
    </source>
</evidence>
<comment type="subcellular location">
    <subcellularLocation>
        <location evidence="1">Endomembrane system</location>
        <topology evidence="1">Multi-pass membrane protein</topology>
    </subcellularLocation>
</comment>
<gene>
    <name evidence="9" type="ORF">EIP91_000043</name>
</gene>
<evidence type="ECO:0000256" key="2">
    <source>
        <dbReference type="ARBA" id="ARBA00008335"/>
    </source>
</evidence>
<feature type="domain" description="Major facilitator superfamily (MFS) profile" evidence="8">
    <location>
        <begin position="98"/>
        <end position="496"/>
    </location>
</feature>
<keyword evidence="3" id="KW-0813">Transport</keyword>
<dbReference type="InterPro" id="IPR011701">
    <property type="entry name" value="MFS"/>
</dbReference>
<dbReference type="Pfam" id="PF07690">
    <property type="entry name" value="MFS_1"/>
    <property type="match status" value="1"/>
</dbReference>
<dbReference type="GO" id="GO:0012505">
    <property type="term" value="C:endomembrane system"/>
    <property type="evidence" value="ECO:0007669"/>
    <property type="project" value="UniProtKB-SubCell"/>
</dbReference>
<keyword evidence="10" id="KW-1185">Reference proteome</keyword>
<feature type="transmembrane region" description="Helical" evidence="7">
    <location>
        <begin position="373"/>
        <end position="391"/>
    </location>
</feature>
<feature type="transmembrane region" description="Helical" evidence="7">
    <location>
        <begin position="131"/>
        <end position="155"/>
    </location>
</feature>
<dbReference type="GO" id="GO:0022857">
    <property type="term" value="F:transmembrane transporter activity"/>
    <property type="evidence" value="ECO:0007669"/>
    <property type="project" value="InterPro"/>
</dbReference>
<evidence type="ECO:0000256" key="5">
    <source>
        <dbReference type="ARBA" id="ARBA00022989"/>
    </source>
</evidence>
<evidence type="ECO:0000313" key="10">
    <source>
        <dbReference type="Proteomes" id="UP000292702"/>
    </source>
</evidence>
<comment type="caution">
    <text evidence="9">The sequence shown here is derived from an EMBL/GenBank/DDBJ whole genome shotgun (WGS) entry which is preliminary data.</text>
</comment>
<proteinExistence type="inferred from homology"/>